<feature type="domain" description="Fibronectin type-III" evidence="3">
    <location>
        <begin position="89"/>
        <end position="186"/>
    </location>
</feature>
<dbReference type="InterPro" id="IPR003961">
    <property type="entry name" value="FN3_dom"/>
</dbReference>
<dbReference type="AlphaFoldDB" id="A0A0W8IG81"/>
<dbReference type="PROSITE" id="PS50853">
    <property type="entry name" value="FN3"/>
    <property type="match status" value="1"/>
</dbReference>
<sequence length="783" mass="83405">MDENSTEPELYPLDPDVGMAPEPETVEETVTGDVDPAGELGTEGLGEDEDGNPVTQAEGRPAPLEAWSDEDPEFVDLLSLEEAETQEDAPDEDLPVEAPEESEEDEDTPVTDQGVARWVQYELWGRNVSLGEGWTRYAVADFAGGIEAEVDDLTAGTNLQLRIRLVDNLGRFSKWSAAIQVSLPSDFTPPPEPTAPSVSDNNGIIVTRWDGQLMGETPADMSHVLHYVQQMHPAGNPDGPAGDPQLISEFRRQGRHTSGAFADRVEHRAWFSAVDTTGNESPRSEYAYFTPTAPVDAQRIDDELEAINGEGGRLPALEQALSEGFSARDQTITEIQQAAITNAESAQEEYDRLQALADDARSKAEDIETAQGLTAAEVADLRTDASAAQAAADAADARAEEARLAALAAQHAAGSAQTTADAAMSSANAKSRIYSSTAAPSGTADEGDLWYRWSSTGTDRRLLGIWVRESNTWRSMGTLDATLIPLLDIGAGTFGSLAGDRLLADSVGAREVNTSDLAADVARMNQLWTGLAMIAEAQIDSLLGNSAKFKIIEGAAIIGGSIRTSSASGDGVTVDEGTISYYDIFTNNTRSHVSPYVEFGTGQVEGERPKIAAGPGGTGLVLSAGNDLNGSGASLNPIIMHGQLLTDRVTLREDARFTPHSIMLSNTAGAQLSGIRTDGPRTILVGRVSDGHGPQDMYVHCHFDAGLYGSTDAEMRGTYTWGSPASAGTRRTVPTAESNWWSQARAFSCNIVNSDASHFRFRVKQTEGGGNSAIAIAAIAWWN</sequence>
<reference evidence="5" key="1">
    <citation type="submission" date="2015-12" db="EMBL/GenBank/DDBJ databases">
        <authorList>
            <person name="Nair G.R."/>
            <person name="Kaur G."/>
            <person name="Mayilraj S."/>
        </authorList>
    </citation>
    <scope>NUCLEOTIDE SEQUENCE [LARGE SCALE GENOMIC DNA]</scope>
    <source>
        <strain evidence="5">CD08_7</strain>
    </source>
</reference>
<feature type="coiled-coil region" evidence="1">
    <location>
        <begin position="336"/>
        <end position="370"/>
    </location>
</feature>
<evidence type="ECO:0000256" key="1">
    <source>
        <dbReference type="SAM" id="Coils"/>
    </source>
</evidence>
<dbReference type="EMBL" id="LQBM01000003">
    <property type="protein sequence ID" value="KUG58989.1"/>
    <property type="molecule type" value="Genomic_DNA"/>
</dbReference>
<dbReference type="Proteomes" id="UP000054023">
    <property type="component" value="Unassembled WGS sequence"/>
</dbReference>
<evidence type="ECO:0000256" key="2">
    <source>
        <dbReference type="SAM" id="MobiDB-lite"/>
    </source>
</evidence>
<protein>
    <recommendedName>
        <fullName evidence="3">Fibronectin type-III domain-containing protein</fullName>
    </recommendedName>
</protein>
<feature type="compositionally biased region" description="Acidic residues" evidence="2">
    <location>
        <begin position="67"/>
        <end position="109"/>
    </location>
</feature>
<dbReference type="OrthoDB" id="4897763at2"/>
<keyword evidence="5" id="KW-1185">Reference proteome</keyword>
<gene>
    <name evidence="4" type="ORF">AVL63_02910</name>
</gene>
<proteinExistence type="predicted"/>
<comment type="caution">
    <text evidence="4">The sequence shown here is derived from an EMBL/GenBank/DDBJ whole genome shotgun (WGS) entry which is preliminary data.</text>
</comment>
<accession>A0A0W8IG81</accession>
<evidence type="ECO:0000313" key="4">
    <source>
        <dbReference type="EMBL" id="KUG58989.1"/>
    </source>
</evidence>
<organism evidence="4 5">
    <name type="scientific">Nesterenkonia jeotgali</name>
    <dbReference type="NCBI Taxonomy" id="317018"/>
    <lineage>
        <taxon>Bacteria</taxon>
        <taxon>Bacillati</taxon>
        <taxon>Actinomycetota</taxon>
        <taxon>Actinomycetes</taxon>
        <taxon>Micrococcales</taxon>
        <taxon>Micrococcaceae</taxon>
        <taxon>Nesterenkonia</taxon>
    </lineage>
</organism>
<keyword evidence="1" id="KW-0175">Coiled coil</keyword>
<dbReference type="STRING" id="317018.AVL63_02910"/>
<name>A0A0W8IG81_9MICC</name>
<feature type="compositionally biased region" description="Low complexity" evidence="2">
    <location>
        <begin position="28"/>
        <end position="42"/>
    </location>
</feature>
<evidence type="ECO:0000313" key="5">
    <source>
        <dbReference type="Proteomes" id="UP000054023"/>
    </source>
</evidence>
<feature type="region of interest" description="Disordered" evidence="2">
    <location>
        <begin position="1"/>
        <end position="111"/>
    </location>
</feature>
<dbReference type="RefSeq" id="WP_058888671.1">
    <property type="nucleotide sequence ID" value="NZ_LQBM01000003.1"/>
</dbReference>
<evidence type="ECO:0000259" key="3">
    <source>
        <dbReference type="PROSITE" id="PS50853"/>
    </source>
</evidence>